<evidence type="ECO:0000313" key="3">
    <source>
        <dbReference type="Proteomes" id="UP001497512"/>
    </source>
</evidence>
<gene>
    <name evidence="2" type="ORF">CSSPTR1EN2_LOCUS23040</name>
</gene>
<dbReference type="EMBL" id="OZ019901">
    <property type="protein sequence ID" value="CAK9236640.1"/>
    <property type="molecule type" value="Genomic_DNA"/>
</dbReference>
<organism evidence="2 3">
    <name type="scientific">Sphagnum troendelagicum</name>
    <dbReference type="NCBI Taxonomy" id="128251"/>
    <lineage>
        <taxon>Eukaryota</taxon>
        <taxon>Viridiplantae</taxon>
        <taxon>Streptophyta</taxon>
        <taxon>Embryophyta</taxon>
        <taxon>Bryophyta</taxon>
        <taxon>Sphagnophytina</taxon>
        <taxon>Sphagnopsida</taxon>
        <taxon>Sphagnales</taxon>
        <taxon>Sphagnaceae</taxon>
        <taxon>Sphagnum</taxon>
    </lineage>
</organism>
<dbReference type="InterPro" id="IPR004875">
    <property type="entry name" value="DDE_SF_endonuclease_dom"/>
</dbReference>
<protein>
    <recommendedName>
        <fullName evidence="1">DDE-1 domain-containing protein</fullName>
    </recommendedName>
</protein>
<proteinExistence type="predicted"/>
<feature type="domain" description="DDE-1" evidence="1">
    <location>
        <begin position="55"/>
        <end position="143"/>
    </location>
</feature>
<reference evidence="2" key="1">
    <citation type="submission" date="2024-02" db="EMBL/GenBank/DDBJ databases">
        <authorList>
            <consortium name="ELIXIR-Norway"/>
            <consortium name="Elixir Norway"/>
        </authorList>
    </citation>
    <scope>NUCLEOTIDE SEQUENCE</scope>
</reference>
<evidence type="ECO:0000259" key="1">
    <source>
        <dbReference type="Pfam" id="PF03184"/>
    </source>
</evidence>
<sequence length="274" mass="31462">MKSFVEKVLDPWRVKKCEELGLVLDSQKMVWLIDCWKVHISAGFREWMLDLFPLIKTMFIPANCTSKLQVADVVLQRPLKHRFRQQFNTWQAQQVALQVLSKVEPKDIKLDLGVKELRGKVVGWLMTTWEELAVEEQMIRRGWEKCRLGKIHDSAFQSHAISECLAKGLLANFEPLEDREEETAIQVACDVQIDEFPLAASVAQVVNACLEDQETLAILNRLDMEDAEQAEELDNLDEFDNIEDIEFEIIIISSSSSHHHIFSVDTLSLGITIQ</sequence>
<evidence type="ECO:0000313" key="2">
    <source>
        <dbReference type="EMBL" id="CAK9236640.1"/>
    </source>
</evidence>
<name>A0ABP0V3Y8_9BRYO</name>
<accession>A0ABP0V3Y8</accession>
<dbReference type="Pfam" id="PF03184">
    <property type="entry name" value="DDE_1"/>
    <property type="match status" value="1"/>
</dbReference>
<keyword evidence="3" id="KW-1185">Reference proteome</keyword>
<dbReference type="Proteomes" id="UP001497512">
    <property type="component" value="Chromosome 9"/>
</dbReference>